<dbReference type="PROSITE" id="PS50878">
    <property type="entry name" value="RT_POL"/>
    <property type="match status" value="1"/>
</dbReference>
<sequence>MNKAKTLKRCLGNPKPFLSVAWDTNDIPNPCSVNPNFKWKDINWKKVEKYVFKLQKLIYRASSRGEIRKVRKYQKLLTKSYYARLLAVRRITQDNQGKKTAGIDGIKNLPSMQRFNLVDLLKRHRFKASPTRRVWIPKPGKDEKRPLGISTMYDRALQALVKLGRSPEWEAHFEPNSYGLRPGRSTHDAIAAIYVSINKKPKYVLDADISKCFDRINHDALLRKIGRTPYRRLIKQWLKSGVFDNKQFSDTLEGTPQGGVISTLLVNIALHGMEKCLEKYAETLPGKKRDNKQALSLIRYADDFVILHEDIKVVMQAKTVIQEWLNQVGLELKPEKTKIAHTLEEYEGNKPEFDFLGFNIRQYEVKSTNQGFKTIIKPSSKSVKTHYRKLADRCDKNKTAPAKALIAKLNPIIRGWANYFSAIVSKSTFNKLDMLLWKRLGRWASRRHSNKSAKWVKEKYFPRYKETRNWILNDGEYILNQHLDVPIIRHVKVKGNKSPLDGNWTYWSSRIGKHPGVRKEVTTLLKRQKNKCAFCGLTFRSNDQMGSRPYKTKI</sequence>
<dbReference type="InterPro" id="IPR025960">
    <property type="entry name" value="RVT_N"/>
</dbReference>
<dbReference type="EMBL" id="CP000393">
    <property type="protein sequence ID" value="ABG52699.1"/>
    <property type="molecule type" value="Genomic_DNA"/>
</dbReference>
<evidence type="ECO:0000313" key="2">
    <source>
        <dbReference type="EMBL" id="ABG52699.1"/>
    </source>
</evidence>
<dbReference type="InterPro" id="IPR051083">
    <property type="entry name" value="GrpII_Intron_Splice-Mob/Def"/>
</dbReference>
<dbReference type="PANTHER" id="PTHR34047:SF10">
    <property type="entry name" value="GROUP II INTRON-ASSOCIATED OPEN READING FRAME"/>
    <property type="match status" value="1"/>
</dbReference>
<organism evidence="2">
    <name type="scientific">Trichodesmium erythraeum (strain IMS101)</name>
    <dbReference type="NCBI Taxonomy" id="203124"/>
    <lineage>
        <taxon>Bacteria</taxon>
        <taxon>Bacillati</taxon>
        <taxon>Cyanobacteriota</taxon>
        <taxon>Cyanophyceae</taxon>
        <taxon>Oscillatoriophycideae</taxon>
        <taxon>Oscillatoriales</taxon>
        <taxon>Microcoleaceae</taxon>
        <taxon>Trichodesmium</taxon>
    </lineage>
</organism>
<proteinExistence type="predicted"/>
<dbReference type="Pfam" id="PF13655">
    <property type="entry name" value="RVT_N"/>
    <property type="match status" value="1"/>
</dbReference>
<dbReference type="Pfam" id="PF08388">
    <property type="entry name" value="GIIM"/>
    <property type="match status" value="1"/>
</dbReference>
<keyword evidence="2" id="KW-0695">RNA-directed DNA polymerase</keyword>
<dbReference type="eggNOG" id="COG3344">
    <property type="taxonomic scope" value="Bacteria"/>
</dbReference>
<gene>
    <name evidence="2" type="ordered locus">Tery_3634</name>
</gene>
<dbReference type="eggNOG" id="COG1403">
    <property type="taxonomic scope" value="Bacteria"/>
</dbReference>
<dbReference type="CDD" id="cd01651">
    <property type="entry name" value="RT_G2_intron"/>
    <property type="match status" value="1"/>
</dbReference>
<evidence type="ECO:0000259" key="1">
    <source>
        <dbReference type="PROSITE" id="PS50878"/>
    </source>
</evidence>
<dbReference type="KEGG" id="ter:Tery_3634"/>
<keyword evidence="2" id="KW-0808">Transferase</keyword>
<dbReference type="GO" id="GO:0003964">
    <property type="term" value="F:RNA-directed DNA polymerase activity"/>
    <property type="evidence" value="ECO:0007669"/>
    <property type="project" value="UniProtKB-KW"/>
</dbReference>
<accession>Q10YH5</accession>
<dbReference type="HOGENOM" id="CLU_013584_15_4_3"/>
<dbReference type="SUPFAM" id="SSF56672">
    <property type="entry name" value="DNA/RNA polymerases"/>
    <property type="match status" value="1"/>
</dbReference>
<dbReference type="InterPro" id="IPR030931">
    <property type="entry name" value="Group_II_RT_mat"/>
</dbReference>
<keyword evidence="2" id="KW-0548">Nucleotidyltransferase</keyword>
<dbReference type="PANTHER" id="PTHR34047">
    <property type="entry name" value="NUCLEAR INTRON MATURASE 1, MITOCHONDRIAL-RELATED"/>
    <property type="match status" value="1"/>
</dbReference>
<protein>
    <submittedName>
        <fullName evidence="2">RNA-directed DNA polymerase</fullName>
        <ecNumber evidence="2">2.7.7.49</ecNumber>
    </submittedName>
</protein>
<dbReference type="AlphaFoldDB" id="Q10YH5"/>
<dbReference type="NCBIfam" id="TIGR04416">
    <property type="entry name" value="group_II_RT_mat"/>
    <property type="match status" value="1"/>
</dbReference>
<dbReference type="InterPro" id="IPR000477">
    <property type="entry name" value="RT_dom"/>
</dbReference>
<feature type="domain" description="Reverse transcriptase" evidence="1">
    <location>
        <begin position="117"/>
        <end position="360"/>
    </location>
</feature>
<dbReference type="InterPro" id="IPR013597">
    <property type="entry name" value="Mat_intron_G2"/>
</dbReference>
<dbReference type="InterPro" id="IPR043502">
    <property type="entry name" value="DNA/RNA_pol_sf"/>
</dbReference>
<dbReference type="Pfam" id="PF00078">
    <property type="entry name" value="RVT_1"/>
    <property type="match status" value="1"/>
</dbReference>
<name>Q10YH5_TRIEI</name>
<dbReference type="EC" id="2.7.7.49" evidence="2"/>
<reference evidence="2" key="1">
    <citation type="submission" date="2006-06" db="EMBL/GenBank/DDBJ databases">
        <title>Complete sequence of Trichodesmium erythraeum IMS101.</title>
        <authorList>
            <consortium name="US DOE Joint Genome Institute"/>
            <person name="Copeland A."/>
            <person name="Lucas S."/>
            <person name="Lapidus A."/>
            <person name="Barry K."/>
            <person name="Detter J.C."/>
            <person name="Glavina del Rio T."/>
            <person name="Hammon N."/>
            <person name="Israni S."/>
            <person name="Dalin E."/>
            <person name="Tice H."/>
            <person name="Pitluck S."/>
            <person name="Kiss H."/>
            <person name="Munk A.C."/>
            <person name="Brettin T."/>
            <person name="Bruce D."/>
            <person name="Han C."/>
            <person name="Tapia R."/>
            <person name="Gilna P."/>
            <person name="Schmutz J."/>
            <person name="Larimer F."/>
            <person name="Land M."/>
            <person name="Hauser L."/>
            <person name="Kyrpides N."/>
            <person name="Kim E."/>
            <person name="Richardson P."/>
        </authorList>
    </citation>
    <scope>NUCLEOTIDE SEQUENCE [LARGE SCALE GENOMIC DNA]</scope>
    <source>
        <strain evidence="2">IMS101</strain>
    </source>
</reference>